<comment type="caution">
    <text evidence="1">The sequence shown here is derived from an EMBL/GenBank/DDBJ whole genome shotgun (WGS) entry which is preliminary data.</text>
</comment>
<dbReference type="Proteomes" id="UP000664480">
    <property type="component" value="Unassembled WGS sequence"/>
</dbReference>
<sequence length="911" mass="100084">MCAKTQFPDWKIGVLFVWIVLFCCQASFAAELISFERNLNLLSEEYADLQLDGPENLCMVAGGVLGTFNAGGEPGDVYEWTVTRVPSGEILEQKSSGQLETFKFYFSEVGDYNVNLKVRRGTDANFYEENKPVRVEKGPDLALLPDYLLCAGSTTLLTALDPNTPNLSDYDITWYALDNDGERVELGKGNEYETYNAGYHIVELFKTNADGSQACLITGSTFVGPPIDFQIIPSSTTICEGESIQIGLDTPLSGEWFIQKDFTGVRSSAGEGFEIEFNSSELSGPGLYLVTFQTTNEDFPDCISERIIGFELKESPSATTQILAQPSDCSASNGSFQLTLDTDVDALYIPELNIVEGPSASGTLKTFSNLLPQVYSIVLEKDGCQTTSLLSIDAAQSPTQLSPVYTIISEKCNDNGVDPGSITLDFGTAITNGKYRILTEGRGEIQSGAIPDSGSVTVNLSNGNYLFEAIVGDCTYPIEAFEIIDAPQVSFTIPTELNICETFELIPDTGQDLIFTLTFPDGSTQVIESGDSYTLVDAGSYSILGETKDPSSPLCARTIAFTATYSTNITFAPVLAVEKCFDPIKYEIELTGIPLEEASIRWYNDQGKIVGRGAEFYPTNLGFYSLQVQPLKSGYCPVEPVSFEVVPQIVAVPMELEATKLCPSPSIGLVTLATDEEEVFNTEWIYYDSLNNRTELAQFNGQFEIEVDLAGTYEAIAYNELGCEIGRGLVEVEASEFTTPPAVEDSYAYCTVENNRIPAIDPGEYATYEWYFEDQLVSTASTYKPEQVGNYLLVVTTEDGCEFTKEFTTYDACKFNVVYPNAMILGNPDKDFRVILSEGVNEAELFVLNRQGALIYHDLTSEIPVESPVLQWDGKVGDRFIPEGTYVLILLLRNEEFGFEDKLTSSLLVLQ</sequence>
<evidence type="ECO:0008006" key="3">
    <source>
        <dbReference type="Google" id="ProtNLM"/>
    </source>
</evidence>
<reference evidence="1 2" key="1">
    <citation type="submission" date="2021-03" db="EMBL/GenBank/DDBJ databases">
        <title>novel species isolated from a fishpond in China.</title>
        <authorList>
            <person name="Lu H."/>
            <person name="Cai Z."/>
        </authorList>
    </citation>
    <scope>NUCLEOTIDE SEQUENCE [LARGE SCALE GENOMIC DNA]</scope>
    <source>
        <strain evidence="1 2">YJ13C</strain>
    </source>
</reference>
<evidence type="ECO:0000313" key="1">
    <source>
        <dbReference type="EMBL" id="MBN7817751.1"/>
    </source>
</evidence>
<keyword evidence="2" id="KW-1185">Reference proteome</keyword>
<evidence type="ECO:0000313" key="2">
    <source>
        <dbReference type="Proteomes" id="UP000664480"/>
    </source>
</evidence>
<proteinExistence type="predicted"/>
<dbReference type="RefSeq" id="WP_206588418.1">
    <property type="nucleotide sequence ID" value="NZ_JAFKCU010000007.1"/>
</dbReference>
<protein>
    <recommendedName>
        <fullName evidence="3">C-terminal domain of CHU protein family protein</fullName>
    </recommendedName>
</protein>
<name>A0ABS3CMQ2_9BACT</name>
<gene>
    <name evidence="1" type="ORF">J0A69_20070</name>
</gene>
<accession>A0ABS3CMQ2</accession>
<dbReference type="EMBL" id="JAFKCU010000007">
    <property type="protein sequence ID" value="MBN7817751.1"/>
    <property type="molecule type" value="Genomic_DNA"/>
</dbReference>
<organism evidence="1 2">
    <name type="scientific">Algoriphagus pacificus</name>
    <dbReference type="NCBI Taxonomy" id="2811234"/>
    <lineage>
        <taxon>Bacteria</taxon>
        <taxon>Pseudomonadati</taxon>
        <taxon>Bacteroidota</taxon>
        <taxon>Cytophagia</taxon>
        <taxon>Cytophagales</taxon>
        <taxon>Cyclobacteriaceae</taxon>
        <taxon>Algoriphagus</taxon>
    </lineage>
</organism>